<dbReference type="Proteomes" id="UP000501802">
    <property type="component" value="Chromosome"/>
</dbReference>
<evidence type="ECO:0000256" key="1">
    <source>
        <dbReference type="ARBA" id="ARBA00010641"/>
    </source>
</evidence>
<evidence type="ECO:0000313" key="7">
    <source>
        <dbReference type="EMBL" id="QIP15986.1"/>
    </source>
</evidence>
<evidence type="ECO:0000313" key="8">
    <source>
        <dbReference type="Proteomes" id="UP000501802"/>
    </source>
</evidence>
<dbReference type="Gene3D" id="1.10.10.10">
    <property type="entry name" value="Winged helix-like DNA-binding domain superfamily/Winged helix DNA-binding domain"/>
    <property type="match status" value="1"/>
</dbReference>
<dbReference type="InterPro" id="IPR013249">
    <property type="entry name" value="RNA_pol_sigma70_r4_t2"/>
</dbReference>
<dbReference type="RefSeq" id="WP_167215327.1">
    <property type="nucleotide sequence ID" value="NZ_CP050063.1"/>
</dbReference>
<sequence>MNDVPKSFWETIYKHNIAKMIGVCYRYTYNRQIAEDLAHDAFLVAIDKSSSFENKGSFEAWLRRIVVNIALQYLREQKKQKSHLDRIAYVMASTESQDEIQSNEETNFSEAELLEAIEHLPEHHKLVFNLYVFDNFTHAQIGSELGISEGTSKSHLARARKSIREILTKKVKGDKKRQKLALLLLIPDKLWSIDDLFTRQLNYFEIQPRKTAPIDTIDFSGISLPEFKSSTIFPENYLNTDISTLAIVVNIAVVLFLHFNSYKEKAPALLENSTIQSGGFSDAYSKKNHDKKVLIFDTTTATFSGNGIISSEKTKTIEKMKTVNTLATLLLTGSTLAFDSTNVLNKHQQPVQVKNQEIIENNASKTTIPTELIKSDNKVDSSEMSGTFYASTLFWSAENNGLYLMGKHVKVNLNSQKFSGSGTFSFINKINYLVINGTPMKLNETIQLSDKKYSLVKLSEAEAIKKYGDKGKLIVEITLAE</sequence>
<dbReference type="InterPro" id="IPR013324">
    <property type="entry name" value="RNA_pol_sigma_r3/r4-like"/>
</dbReference>
<feature type="domain" description="RNA polymerase sigma factor 70 region 4 type 2" evidence="6">
    <location>
        <begin position="112"/>
        <end position="162"/>
    </location>
</feature>
<proteinExistence type="inferred from homology"/>
<keyword evidence="3" id="KW-0731">Sigma factor</keyword>
<accession>A0A6G9AUI3</accession>
<dbReference type="InterPro" id="IPR039425">
    <property type="entry name" value="RNA_pol_sigma-70-like"/>
</dbReference>
<organism evidence="7 8">
    <name type="scientific">Spirosoma aureum</name>
    <dbReference type="NCBI Taxonomy" id="2692134"/>
    <lineage>
        <taxon>Bacteria</taxon>
        <taxon>Pseudomonadati</taxon>
        <taxon>Bacteroidota</taxon>
        <taxon>Cytophagia</taxon>
        <taxon>Cytophagales</taxon>
        <taxon>Cytophagaceae</taxon>
        <taxon>Spirosoma</taxon>
    </lineage>
</organism>
<evidence type="ECO:0000256" key="4">
    <source>
        <dbReference type="ARBA" id="ARBA00023163"/>
    </source>
</evidence>
<dbReference type="GO" id="GO:0006352">
    <property type="term" value="P:DNA-templated transcription initiation"/>
    <property type="evidence" value="ECO:0007669"/>
    <property type="project" value="InterPro"/>
</dbReference>
<dbReference type="KEGG" id="spib:G8759_26800"/>
<dbReference type="Pfam" id="PF04542">
    <property type="entry name" value="Sigma70_r2"/>
    <property type="match status" value="1"/>
</dbReference>
<dbReference type="InterPro" id="IPR036388">
    <property type="entry name" value="WH-like_DNA-bd_sf"/>
</dbReference>
<reference evidence="7 8" key="1">
    <citation type="submission" date="2020-03" db="EMBL/GenBank/DDBJ databases">
        <authorList>
            <person name="Kim M.K."/>
        </authorList>
    </citation>
    <scope>NUCLEOTIDE SEQUENCE [LARGE SCALE GENOMIC DNA]</scope>
    <source>
        <strain evidence="7 8">BT328</strain>
    </source>
</reference>
<dbReference type="GO" id="GO:0016987">
    <property type="term" value="F:sigma factor activity"/>
    <property type="evidence" value="ECO:0007669"/>
    <property type="project" value="UniProtKB-KW"/>
</dbReference>
<dbReference type="CDD" id="cd06171">
    <property type="entry name" value="Sigma70_r4"/>
    <property type="match status" value="1"/>
</dbReference>
<dbReference type="InterPro" id="IPR007627">
    <property type="entry name" value="RNA_pol_sigma70_r2"/>
</dbReference>
<dbReference type="Gene3D" id="1.10.1740.10">
    <property type="match status" value="1"/>
</dbReference>
<dbReference type="SUPFAM" id="SSF88946">
    <property type="entry name" value="Sigma2 domain of RNA polymerase sigma factors"/>
    <property type="match status" value="1"/>
</dbReference>
<dbReference type="PANTHER" id="PTHR43133:SF46">
    <property type="entry name" value="RNA POLYMERASE SIGMA-70 FACTOR ECF SUBFAMILY"/>
    <property type="match status" value="1"/>
</dbReference>
<dbReference type="InterPro" id="IPR014284">
    <property type="entry name" value="RNA_pol_sigma-70_dom"/>
</dbReference>
<evidence type="ECO:0000259" key="5">
    <source>
        <dbReference type="Pfam" id="PF04542"/>
    </source>
</evidence>
<gene>
    <name evidence="7" type="ORF">G8759_26800</name>
</gene>
<dbReference type="InterPro" id="IPR013325">
    <property type="entry name" value="RNA_pol_sigma_r2"/>
</dbReference>
<keyword evidence="2" id="KW-0805">Transcription regulation</keyword>
<evidence type="ECO:0000256" key="3">
    <source>
        <dbReference type="ARBA" id="ARBA00023082"/>
    </source>
</evidence>
<dbReference type="SUPFAM" id="SSF88659">
    <property type="entry name" value="Sigma3 and sigma4 domains of RNA polymerase sigma factors"/>
    <property type="match status" value="1"/>
</dbReference>
<feature type="domain" description="RNA polymerase sigma-70 region 2" evidence="5">
    <location>
        <begin position="13"/>
        <end position="79"/>
    </location>
</feature>
<evidence type="ECO:0000259" key="6">
    <source>
        <dbReference type="Pfam" id="PF08281"/>
    </source>
</evidence>
<dbReference type="EMBL" id="CP050063">
    <property type="protein sequence ID" value="QIP15986.1"/>
    <property type="molecule type" value="Genomic_DNA"/>
</dbReference>
<keyword evidence="4" id="KW-0804">Transcription</keyword>
<dbReference type="NCBIfam" id="TIGR02937">
    <property type="entry name" value="sigma70-ECF"/>
    <property type="match status" value="1"/>
</dbReference>
<dbReference type="Pfam" id="PF08281">
    <property type="entry name" value="Sigma70_r4_2"/>
    <property type="match status" value="1"/>
</dbReference>
<comment type="similarity">
    <text evidence="1">Belongs to the sigma-70 factor family. ECF subfamily.</text>
</comment>
<dbReference type="GO" id="GO:0003677">
    <property type="term" value="F:DNA binding"/>
    <property type="evidence" value="ECO:0007669"/>
    <property type="project" value="InterPro"/>
</dbReference>
<protein>
    <submittedName>
        <fullName evidence="7">Sigma-70 family RNA polymerase sigma factor</fullName>
    </submittedName>
</protein>
<dbReference type="PANTHER" id="PTHR43133">
    <property type="entry name" value="RNA POLYMERASE ECF-TYPE SIGMA FACTO"/>
    <property type="match status" value="1"/>
</dbReference>
<dbReference type="AlphaFoldDB" id="A0A6G9AUI3"/>
<evidence type="ECO:0000256" key="2">
    <source>
        <dbReference type="ARBA" id="ARBA00023015"/>
    </source>
</evidence>
<keyword evidence="8" id="KW-1185">Reference proteome</keyword>
<name>A0A6G9AUI3_9BACT</name>